<dbReference type="NCBIfam" id="NF002462">
    <property type="entry name" value="PRK01678.1"/>
    <property type="match status" value="1"/>
</dbReference>
<evidence type="ECO:0000256" key="1">
    <source>
        <dbReference type="ARBA" id="ARBA00022980"/>
    </source>
</evidence>
<dbReference type="Gene3D" id="4.10.830.30">
    <property type="entry name" value="Ribosomal protein L31"/>
    <property type="match status" value="1"/>
</dbReference>
<dbReference type="PANTHER" id="PTHR33280:SF1">
    <property type="entry name" value="LARGE RIBOSOMAL SUBUNIT PROTEIN BL31C"/>
    <property type="match status" value="1"/>
</dbReference>
<dbReference type="Proteomes" id="UP000177746">
    <property type="component" value="Unassembled WGS sequence"/>
</dbReference>
<dbReference type="EMBL" id="MHVI01000014">
    <property type="protein sequence ID" value="OHA91727.1"/>
    <property type="molecule type" value="Genomic_DNA"/>
</dbReference>
<dbReference type="InterPro" id="IPR002150">
    <property type="entry name" value="Ribosomal_bL31"/>
</dbReference>
<evidence type="ECO:0000256" key="2">
    <source>
        <dbReference type="ARBA" id="ARBA00023274"/>
    </source>
</evidence>
<dbReference type="PROSITE" id="PS01143">
    <property type="entry name" value="RIBOSOMAL_L31"/>
    <property type="match status" value="1"/>
</dbReference>
<dbReference type="GO" id="GO:0006412">
    <property type="term" value="P:translation"/>
    <property type="evidence" value="ECO:0007669"/>
    <property type="project" value="InterPro"/>
</dbReference>
<sequence length="97" mass="10934">MKRKIHPQDYRPVLFIDNSDGTEFVIPSTVVTKETGKSKSDKKNYPVFRVEISSATHPFYTGEAKVLDIAGRVERFKQRQAKANPTSHKATKGKGNK</sequence>
<feature type="region of interest" description="Disordered" evidence="4">
    <location>
        <begin position="77"/>
        <end position="97"/>
    </location>
</feature>
<accession>A0A1G2T354</accession>
<evidence type="ECO:0000256" key="4">
    <source>
        <dbReference type="SAM" id="MobiDB-lite"/>
    </source>
</evidence>
<comment type="caution">
    <text evidence="5">The sequence shown here is derived from an EMBL/GenBank/DDBJ whole genome shotgun (WGS) entry which is preliminary data.</text>
</comment>
<reference evidence="5 6" key="1">
    <citation type="journal article" date="2016" name="Nat. Commun.">
        <title>Thousands of microbial genomes shed light on interconnected biogeochemical processes in an aquifer system.</title>
        <authorList>
            <person name="Anantharaman K."/>
            <person name="Brown C.T."/>
            <person name="Hug L.A."/>
            <person name="Sharon I."/>
            <person name="Castelle C.J."/>
            <person name="Probst A.J."/>
            <person name="Thomas B.C."/>
            <person name="Singh A."/>
            <person name="Wilkins M.J."/>
            <person name="Karaoz U."/>
            <person name="Brodie E.L."/>
            <person name="Williams K.H."/>
            <person name="Hubbard S.S."/>
            <person name="Banfield J.F."/>
        </authorList>
    </citation>
    <scope>NUCLEOTIDE SEQUENCE [LARGE SCALE GENOMIC DNA]</scope>
</reference>
<proteinExistence type="inferred from homology"/>
<gene>
    <name evidence="5" type="ORF">A2665_01670</name>
</gene>
<evidence type="ECO:0000313" key="5">
    <source>
        <dbReference type="EMBL" id="OHA91727.1"/>
    </source>
</evidence>
<dbReference type="GO" id="GO:0005840">
    <property type="term" value="C:ribosome"/>
    <property type="evidence" value="ECO:0007669"/>
    <property type="project" value="UniProtKB-KW"/>
</dbReference>
<dbReference type="GO" id="GO:1990904">
    <property type="term" value="C:ribonucleoprotein complex"/>
    <property type="evidence" value="ECO:0007669"/>
    <property type="project" value="UniProtKB-KW"/>
</dbReference>
<dbReference type="SUPFAM" id="SSF143800">
    <property type="entry name" value="L28p-like"/>
    <property type="match status" value="1"/>
</dbReference>
<dbReference type="InterPro" id="IPR042105">
    <property type="entry name" value="Ribosomal_bL31_sf"/>
</dbReference>
<comment type="similarity">
    <text evidence="3">Belongs to the bacterial ribosomal protein bL31 family.</text>
</comment>
<dbReference type="Pfam" id="PF01197">
    <property type="entry name" value="Ribosomal_L31"/>
    <property type="match status" value="1"/>
</dbReference>
<organism evidence="5 6">
    <name type="scientific">Candidatus Zambryskibacteria bacterium RIFCSPHIGHO2_01_FULL_46_30</name>
    <dbReference type="NCBI Taxonomy" id="1802739"/>
    <lineage>
        <taxon>Bacteria</taxon>
        <taxon>Candidatus Zambryskiibacteriota</taxon>
    </lineage>
</organism>
<protein>
    <recommendedName>
        <fullName evidence="3">50S ribosomal protein L31</fullName>
    </recommendedName>
</protein>
<evidence type="ECO:0000256" key="3">
    <source>
        <dbReference type="RuleBase" id="RU000564"/>
    </source>
</evidence>
<dbReference type="InterPro" id="IPR027493">
    <property type="entry name" value="Ribosomal_bL31_B"/>
</dbReference>
<evidence type="ECO:0000313" key="6">
    <source>
        <dbReference type="Proteomes" id="UP000177746"/>
    </source>
</evidence>
<dbReference type="PANTHER" id="PTHR33280">
    <property type="entry name" value="50S RIBOSOMAL PROTEIN L31, CHLOROPLASTIC"/>
    <property type="match status" value="1"/>
</dbReference>
<dbReference type="InterPro" id="IPR034704">
    <property type="entry name" value="Ribosomal_bL28/bL31-like_sf"/>
</dbReference>
<dbReference type="NCBIfam" id="TIGR00105">
    <property type="entry name" value="L31"/>
    <property type="match status" value="1"/>
</dbReference>
<name>A0A1G2T354_9BACT</name>
<dbReference type="AlphaFoldDB" id="A0A1G2T354"/>
<keyword evidence="2 3" id="KW-0687">Ribonucleoprotein</keyword>
<keyword evidence="1 3" id="KW-0689">Ribosomal protein</keyword>
<dbReference type="GO" id="GO:0003735">
    <property type="term" value="F:structural constituent of ribosome"/>
    <property type="evidence" value="ECO:0007669"/>
    <property type="project" value="InterPro"/>
</dbReference>